<feature type="transmembrane region" description="Helical" evidence="1">
    <location>
        <begin position="494"/>
        <end position="514"/>
    </location>
</feature>
<evidence type="ECO:0000313" key="4">
    <source>
        <dbReference type="Proteomes" id="UP001158067"/>
    </source>
</evidence>
<keyword evidence="1" id="KW-1133">Transmembrane helix</keyword>
<comment type="caution">
    <text evidence="3">The sequence shown here is derived from an EMBL/GenBank/DDBJ whole genome shotgun (WGS) entry which is preliminary data.</text>
</comment>
<evidence type="ECO:0000259" key="2">
    <source>
        <dbReference type="Pfam" id="PF13785"/>
    </source>
</evidence>
<proteinExistence type="predicted"/>
<reference evidence="3 4" key="1">
    <citation type="submission" date="2017-05" db="EMBL/GenBank/DDBJ databases">
        <authorList>
            <person name="Varghese N."/>
            <person name="Submissions S."/>
        </authorList>
    </citation>
    <scope>NUCLEOTIDE SEQUENCE [LARGE SCALE GENOMIC DNA]</scope>
    <source>
        <strain evidence="3 4">DSM 25457</strain>
    </source>
</reference>
<feature type="domain" description="DUF4178" evidence="2">
    <location>
        <begin position="289"/>
        <end position="427"/>
    </location>
</feature>
<dbReference type="Proteomes" id="UP001158067">
    <property type="component" value="Unassembled WGS sequence"/>
</dbReference>
<feature type="domain" description="DUF4178" evidence="2">
    <location>
        <begin position="64"/>
        <end position="209"/>
    </location>
</feature>
<dbReference type="Gene3D" id="2.20.28.160">
    <property type="match status" value="1"/>
</dbReference>
<keyword evidence="1" id="KW-0812">Transmembrane</keyword>
<keyword evidence="4" id="KW-1185">Reference proteome</keyword>
<gene>
    <name evidence="3" type="ORF">SAMN06265222_101138</name>
</gene>
<dbReference type="RefSeq" id="WP_283430402.1">
    <property type="nucleotide sequence ID" value="NZ_FXUG01000001.1"/>
</dbReference>
<accession>A0ABY1PSB7</accession>
<dbReference type="EMBL" id="FXUG01000001">
    <property type="protein sequence ID" value="SMP38461.1"/>
    <property type="molecule type" value="Genomic_DNA"/>
</dbReference>
<keyword evidence="1" id="KW-0472">Membrane</keyword>
<protein>
    <recommendedName>
        <fullName evidence="2">DUF4178 domain-containing protein</fullName>
    </recommendedName>
</protein>
<sequence length="535" mass="59210">MKGARSLKKRGGPCPNCGAPVEFRFGGTLVTVCEFCNSAIARGDKDLSLIGKVSDLVETESLVQIGSTGTYRGKPFEVIGRVQYQHSAGGVWDEWYLRFPGDKMAWLAEAQGQIHLTFPRPIRKKNSIPEFKSLGVGQAVTLGTNELTVIEKGTAVAGSAQGEIPWAFVPGASHTYADLQGSEGWFATFEYQKAGRAMVPHQASVGRTVAADELGVSSPLWESAPESAVKKVEMVSLNCPNCGGPIDLRVPDQTKRVGCPSCGSMLDVSKGKLEVLQTLDRRDVHPVLKLGSTGTLFGDEYTLIGFMERYATYQSSVFPWTEYLLYNPDKGFRWLVCNQNHWSFVESISAHGLNRKAYEIRYDGQVFRIYDRGKAFVRATRGEFYWKVRHGDKVRTDDFICPPRMISFESSSSDGNFELNVSLGTYMKLEEIEKAFGVSDLTRPWSVGVIQPKLTLGFGVIALWAGFIFYLFVVNWIGNSVAGADRWLKQAPDSGLLVIGIILLTIFPAGLLLSRHIVEVQRWKDSDYSPYASDD</sequence>
<feature type="transmembrane region" description="Helical" evidence="1">
    <location>
        <begin position="454"/>
        <end position="474"/>
    </location>
</feature>
<name>A0ABY1PSB7_9BACT</name>
<evidence type="ECO:0000313" key="3">
    <source>
        <dbReference type="EMBL" id="SMP38461.1"/>
    </source>
</evidence>
<dbReference type="InterPro" id="IPR025235">
    <property type="entry name" value="DUF4178"/>
</dbReference>
<evidence type="ECO:0000256" key="1">
    <source>
        <dbReference type="SAM" id="Phobius"/>
    </source>
</evidence>
<organism evidence="3 4">
    <name type="scientific">Neorhodopirellula lusitana</name>
    <dbReference type="NCBI Taxonomy" id="445327"/>
    <lineage>
        <taxon>Bacteria</taxon>
        <taxon>Pseudomonadati</taxon>
        <taxon>Planctomycetota</taxon>
        <taxon>Planctomycetia</taxon>
        <taxon>Pirellulales</taxon>
        <taxon>Pirellulaceae</taxon>
        <taxon>Neorhodopirellula</taxon>
    </lineage>
</organism>
<dbReference type="Pfam" id="PF13785">
    <property type="entry name" value="DUF4178"/>
    <property type="match status" value="2"/>
</dbReference>